<protein>
    <submittedName>
        <fullName evidence="1">Uncharacterized protein</fullName>
    </submittedName>
</protein>
<evidence type="ECO:0000313" key="2">
    <source>
        <dbReference type="Proteomes" id="UP000192578"/>
    </source>
</evidence>
<gene>
    <name evidence="1" type="ORF">BV898_14060</name>
</gene>
<dbReference type="Proteomes" id="UP000192578">
    <property type="component" value="Unassembled WGS sequence"/>
</dbReference>
<evidence type="ECO:0000313" key="1">
    <source>
        <dbReference type="EMBL" id="OQV11638.1"/>
    </source>
</evidence>
<name>A0A1W0W8Z5_HYPEX</name>
<comment type="caution">
    <text evidence="1">The sequence shown here is derived from an EMBL/GenBank/DDBJ whole genome shotgun (WGS) entry which is preliminary data.</text>
</comment>
<dbReference type="AlphaFoldDB" id="A0A1W0W8Z5"/>
<sequence>MSRKAVELEKIRRAEEDQLEKITRGIAKTRLEELSKDSLDRLERLNNVVRKWKCQHGCPKDPQPAAPEEEEVNGFDRKGLYEGGRHAKHTKNSPMAMLRDRAYNQELNDEIKLHMLMIDMKNRDKWERDQLKAQTATSLDLHQKQQELTTKLIEQIDEADRLLGLEANKRIEARRTLQDAEVGAKQCYRELTELRKRQDQTIADLDQYMLELDSETATLKTYAEVHFEEDRKKLQLLLEAQRLTEDNFELTHGEEIDEMRDQMDLIEVDRVRFEPMDRQKLLQHFRWQIRNLRYEPIAFERELLRSDIAIAKFKLKNIKNDVQFMQERYLRLVYTEDPYASETELCM</sequence>
<proteinExistence type="predicted"/>
<reference evidence="2" key="1">
    <citation type="submission" date="2017-01" db="EMBL/GenBank/DDBJ databases">
        <title>Comparative genomics of anhydrobiosis in the tardigrade Hypsibius dujardini.</title>
        <authorList>
            <person name="Yoshida Y."/>
            <person name="Koutsovoulos G."/>
            <person name="Laetsch D."/>
            <person name="Stevens L."/>
            <person name="Kumar S."/>
            <person name="Horikawa D."/>
            <person name="Ishino K."/>
            <person name="Komine S."/>
            <person name="Tomita M."/>
            <person name="Blaxter M."/>
            <person name="Arakawa K."/>
        </authorList>
    </citation>
    <scope>NUCLEOTIDE SEQUENCE [LARGE SCALE GENOMIC DNA]</scope>
    <source>
        <strain evidence="2">Z151</strain>
    </source>
</reference>
<dbReference type="OrthoDB" id="10063763at2759"/>
<accession>A0A1W0W8Z5</accession>
<keyword evidence="2" id="KW-1185">Reference proteome</keyword>
<organism evidence="1 2">
    <name type="scientific">Hypsibius exemplaris</name>
    <name type="common">Freshwater tardigrade</name>
    <dbReference type="NCBI Taxonomy" id="2072580"/>
    <lineage>
        <taxon>Eukaryota</taxon>
        <taxon>Metazoa</taxon>
        <taxon>Ecdysozoa</taxon>
        <taxon>Tardigrada</taxon>
        <taxon>Eutardigrada</taxon>
        <taxon>Parachela</taxon>
        <taxon>Hypsibioidea</taxon>
        <taxon>Hypsibiidae</taxon>
        <taxon>Hypsibius</taxon>
    </lineage>
</organism>
<dbReference type="EMBL" id="MTYJ01000165">
    <property type="protein sequence ID" value="OQV11638.1"/>
    <property type="molecule type" value="Genomic_DNA"/>
</dbReference>